<keyword evidence="3" id="KW-0998">Cell outer membrane</keyword>
<evidence type="ECO:0000256" key="5">
    <source>
        <dbReference type="SAM" id="SignalP"/>
    </source>
</evidence>
<dbReference type="Proteomes" id="UP000013063">
    <property type="component" value="Unassembled WGS sequence"/>
</dbReference>
<name>R0D2T9_CAUVI</name>
<feature type="region of interest" description="Disordered" evidence="4">
    <location>
        <begin position="703"/>
        <end position="806"/>
    </location>
</feature>
<feature type="compositionally biased region" description="Pro residues" evidence="4">
    <location>
        <begin position="31"/>
        <end position="44"/>
    </location>
</feature>
<keyword evidence="7" id="KW-1185">Reference proteome</keyword>
<reference evidence="6 7" key="1">
    <citation type="journal article" date="2013" name="Genome Announc.">
        <title>Draft Genome Sequence for Caulobacter sp. Strain OR37, a Bacterium Tolerant to Heavy Metals.</title>
        <authorList>
            <person name="Utturkar S.M."/>
            <person name="Bollmann A."/>
            <person name="Brzoska R.M."/>
            <person name="Klingeman D.M."/>
            <person name="Epstein S.E."/>
            <person name="Palumbo A.V."/>
            <person name="Brown S.D."/>
        </authorList>
    </citation>
    <scope>NUCLEOTIDE SEQUENCE [LARGE SCALE GENOMIC DNA]</scope>
    <source>
        <strain evidence="6 7">OR37</strain>
    </source>
</reference>
<feature type="region of interest" description="Disordered" evidence="4">
    <location>
        <begin position="30"/>
        <end position="58"/>
    </location>
</feature>
<dbReference type="eggNOG" id="COG4206">
    <property type="taxonomic scope" value="Bacteria"/>
</dbReference>
<keyword evidence="2" id="KW-0472">Membrane</keyword>
<comment type="caution">
    <text evidence="6">The sequence shown here is derived from an EMBL/GenBank/DDBJ whole genome shotgun (WGS) entry which is preliminary data.</text>
</comment>
<dbReference type="Gene3D" id="2.170.130.10">
    <property type="entry name" value="TonB-dependent receptor, plug domain"/>
    <property type="match status" value="1"/>
</dbReference>
<evidence type="ECO:0000256" key="4">
    <source>
        <dbReference type="SAM" id="MobiDB-lite"/>
    </source>
</evidence>
<dbReference type="SUPFAM" id="SSF56935">
    <property type="entry name" value="Porins"/>
    <property type="match status" value="1"/>
</dbReference>
<feature type="compositionally biased region" description="Gly residues" evidence="4">
    <location>
        <begin position="783"/>
        <end position="806"/>
    </location>
</feature>
<dbReference type="EMBL" id="APMP01000004">
    <property type="protein sequence ID" value="ENZ82956.1"/>
    <property type="molecule type" value="Genomic_DNA"/>
</dbReference>
<dbReference type="InterPro" id="IPR037066">
    <property type="entry name" value="Plug_dom_sf"/>
</dbReference>
<evidence type="ECO:0000256" key="3">
    <source>
        <dbReference type="ARBA" id="ARBA00023237"/>
    </source>
</evidence>
<gene>
    <name evidence="6" type="ORF">OR37_01151</name>
</gene>
<dbReference type="AlphaFoldDB" id="R0D2T9"/>
<proteinExistence type="predicted"/>
<dbReference type="InterPro" id="IPR036942">
    <property type="entry name" value="Beta-barrel_TonB_sf"/>
</dbReference>
<protein>
    <recommendedName>
        <fullName evidence="8">TonB-dependent receptor</fullName>
    </recommendedName>
</protein>
<evidence type="ECO:0000313" key="6">
    <source>
        <dbReference type="EMBL" id="ENZ82956.1"/>
    </source>
</evidence>
<keyword evidence="5" id="KW-0732">Signal</keyword>
<dbReference type="PATRIC" id="fig|1292034.3.peg.1142"/>
<feature type="compositionally biased region" description="Polar residues" evidence="4">
    <location>
        <begin position="740"/>
        <end position="751"/>
    </location>
</feature>
<feature type="chain" id="PRO_5004339900" description="TonB-dependent receptor" evidence="5">
    <location>
        <begin position="24"/>
        <end position="973"/>
    </location>
</feature>
<evidence type="ECO:0000313" key="7">
    <source>
        <dbReference type="Proteomes" id="UP000013063"/>
    </source>
</evidence>
<dbReference type="GO" id="GO:0009279">
    <property type="term" value="C:cell outer membrane"/>
    <property type="evidence" value="ECO:0007669"/>
    <property type="project" value="UniProtKB-SubCell"/>
</dbReference>
<dbReference type="PANTHER" id="PTHR47234:SF1">
    <property type="entry name" value="TONB-DEPENDENT RECEPTOR"/>
    <property type="match status" value="1"/>
</dbReference>
<feature type="signal peptide" evidence="5">
    <location>
        <begin position="1"/>
        <end position="23"/>
    </location>
</feature>
<dbReference type="STRING" id="1292034.OR37_01151"/>
<evidence type="ECO:0008006" key="8">
    <source>
        <dbReference type="Google" id="ProtNLM"/>
    </source>
</evidence>
<accession>R0D2T9</accession>
<dbReference type="PANTHER" id="PTHR47234">
    <property type="match status" value="1"/>
</dbReference>
<evidence type="ECO:0000256" key="2">
    <source>
        <dbReference type="ARBA" id="ARBA00023136"/>
    </source>
</evidence>
<dbReference type="Gene3D" id="2.40.170.20">
    <property type="entry name" value="TonB-dependent receptor, beta-barrel domain"/>
    <property type="match status" value="1"/>
</dbReference>
<sequence precursor="true">MRRGLAFVGFLGCVAPVAVQAQAQDVKPAVAPAPSPTAAPAPRAPIKKPPPKSVTPEDLDNEVDAITITSTGKPYGAVLGDIPPEETFNAADVRAFGVSSIEDLLSELTPQTTSGLGGDPILLLNGRRISGMGEMRDIPTEAIQRVEILPEEVALKYGYSADQKVVNIVLRQRFRAQTVEGLVGRPTEGGQTNEQANYSRLRLNRDGRMNVAVKLQHSDQLLESDRDLISMGQTGLYALVGNVGPAAPRLGAEIDPALSALVGAPVTVAGVPASAASGRPALSAFAPTANQANTSDLSHSRTLLPESAQLTINTVYNRYILDKVSATLNLGLTASQNDSLLGPARARLTVPAGDPFSPFSQDVALYRYLGELSPLGQTSRNLSGHLGFTLNRETEALRLSLTGTYDHAVNKTETDRGVDLTSVQTRLAALDPTLNPFAPLTGTLPVTTDRARSTSDTGDLQFVANGALAHFKAGDLSTTFKLGLDGSRQESTSIRSGLSTDTSLSRGDFNGQVSFDLPLTSRRRNVRAALGDFSVNVHMGAHKLSDFGTLASVGGGLNWSPVKPVSFLVSYTETDNAPSLAQLGNPLVTTPDARVFDYVTGQTVDVTRVSGGNTGLRAETRHALKLGGTYKPTQIDGLSITANYTRIRTDNPVAGFPAATAAVEAAFPDRFTRDATGALTRIDSRPVNFQRRESDQFRWGFNFSHQIGKTPPRPERPPGQGFPGADLLRRGGPSGGDANGANSGDHPSSAPQADGSVASRDPQTQTAPSDGNAPRSEADGGSRNFGGGQGFGGGRGGFGGFGGRGGGNPRATRLQLSLYHTIHLREKVWIANGVPALDLLNGDVLGSGGGQSRNEVEAQVGITHYGLGARATANWQSATHVRGGTLGGASSDLDFSSLATINLRLFADLSVRRELVQAHPILRGVRLTLAANNLFDQRQTVRDATGATPITYQPDYLDPRGRVLQLSVRKLIF</sequence>
<comment type="subcellular location">
    <subcellularLocation>
        <location evidence="1">Cell outer membrane</location>
    </subcellularLocation>
</comment>
<organism evidence="6 7">
    <name type="scientific">Caulobacter vibrioides OR37</name>
    <dbReference type="NCBI Taxonomy" id="1292034"/>
    <lineage>
        <taxon>Bacteria</taxon>
        <taxon>Pseudomonadati</taxon>
        <taxon>Pseudomonadota</taxon>
        <taxon>Alphaproteobacteria</taxon>
        <taxon>Caulobacterales</taxon>
        <taxon>Caulobacteraceae</taxon>
        <taxon>Caulobacter</taxon>
    </lineage>
</organism>
<evidence type="ECO:0000256" key="1">
    <source>
        <dbReference type="ARBA" id="ARBA00004442"/>
    </source>
</evidence>